<dbReference type="PANTHER" id="PTHR21089">
    <property type="entry name" value="SHIKIMATE DEHYDROGENASE"/>
    <property type="match status" value="1"/>
</dbReference>
<feature type="binding site" evidence="8">
    <location>
        <position position="126"/>
    </location>
    <ligand>
        <name>shikimate</name>
        <dbReference type="ChEBI" id="CHEBI:36208"/>
    </ligand>
</feature>
<keyword evidence="4 8" id="KW-0521">NADP</keyword>
<dbReference type="GO" id="GO:0019632">
    <property type="term" value="P:shikimate metabolic process"/>
    <property type="evidence" value="ECO:0007669"/>
    <property type="project" value="InterPro"/>
</dbReference>
<feature type="binding site" evidence="8">
    <location>
        <position position="262"/>
    </location>
    <ligand>
        <name>NADP(+)</name>
        <dbReference type="ChEBI" id="CHEBI:58349"/>
    </ligand>
</feature>
<dbReference type="NCBIfam" id="TIGR00507">
    <property type="entry name" value="aroE"/>
    <property type="match status" value="1"/>
</dbReference>
<evidence type="ECO:0000256" key="8">
    <source>
        <dbReference type="HAMAP-Rule" id="MF_00222"/>
    </source>
</evidence>
<dbReference type="Gene3D" id="3.40.50.720">
    <property type="entry name" value="NAD(P)-binding Rossmann-like Domain"/>
    <property type="match status" value="1"/>
</dbReference>
<dbReference type="Gene3D" id="3.40.50.10860">
    <property type="entry name" value="Leucine Dehydrogenase, chain A, domain 1"/>
    <property type="match status" value="1"/>
</dbReference>
<evidence type="ECO:0000313" key="12">
    <source>
        <dbReference type="EMBL" id="TMJ09733.1"/>
    </source>
</evidence>
<evidence type="ECO:0000259" key="10">
    <source>
        <dbReference type="Pfam" id="PF08501"/>
    </source>
</evidence>
<dbReference type="InterPro" id="IPR041121">
    <property type="entry name" value="SDH_C"/>
</dbReference>
<evidence type="ECO:0000256" key="3">
    <source>
        <dbReference type="ARBA" id="ARBA00022605"/>
    </source>
</evidence>
<sequence length="324" mass="33733">MRAVQSPPGRGVPRRIARAEALCWRGVAPYNGGTTVIDGTTTVVGLIGDAVRGSLSPRFHNAAFAALGLDWCYVPFQVARDRLETALRGLSALGIVGVNVTVPHKEAALAYLDETTDGARLIGAVNTIRVEGGRLIGHNTDTGGLLDALRYDGGVAVRGQRAVIVGAGGAARAAAFALAEAGAAGVTIINRNWDRAAALADAIRRVFRCAVDAVPLDGRAVVAALREATLLVQATTAGAGAQRTLSPIPGEALHPGLFVMDMVYDPEETVLLREARAAGCRTLGGLPMLVYQGARAFEIWTGRAAPLQVMRDAVGLPKETVSTT</sequence>
<feature type="binding site" evidence="8">
    <location>
        <position position="141"/>
    </location>
    <ligand>
        <name>shikimate</name>
        <dbReference type="ChEBI" id="CHEBI:36208"/>
    </ligand>
</feature>
<dbReference type="Pfam" id="PF18317">
    <property type="entry name" value="SDH_C"/>
    <property type="match status" value="1"/>
</dbReference>
<evidence type="ECO:0000259" key="11">
    <source>
        <dbReference type="Pfam" id="PF18317"/>
    </source>
</evidence>
<dbReference type="AlphaFoldDB" id="A0A537LP04"/>
<feature type="domain" description="Quinate/shikimate 5-dehydrogenase/glutamyl-tRNA reductase" evidence="9">
    <location>
        <begin position="157"/>
        <end position="235"/>
    </location>
</feature>
<feature type="binding site" evidence="8">
    <location>
        <begin position="54"/>
        <end position="56"/>
    </location>
    <ligand>
        <name>shikimate</name>
        <dbReference type="ChEBI" id="CHEBI:36208"/>
    </ligand>
</feature>
<dbReference type="InterPro" id="IPR011342">
    <property type="entry name" value="Shikimate_DH"/>
</dbReference>
<keyword evidence="6 8" id="KW-0057">Aromatic amino acid biosynthesis</keyword>
<accession>A0A537LP04</accession>
<protein>
    <recommendedName>
        <fullName evidence="2 8">Shikimate dehydrogenase (NADP(+))</fullName>
        <shortName evidence="8">SDH</shortName>
        <ecNumber evidence="2 8">1.1.1.25</ecNumber>
    </recommendedName>
</protein>
<dbReference type="NCBIfam" id="NF001319">
    <property type="entry name" value="PRK00258.3-3"/>
    <property type="match status" value="1"/>
</dbReference>
<comment type="subunit">
    <text evidence="8">Homodimer.</text>
</comment>
<evidence type="ECO:0000256" key="6">
    <source>
        <dbReference type="ARBA" id="ARBA00023141"/>
    </source>
</evidence>
<feature type="binding site" evidence="8">
    <location>
        <position position="117"/>
    </location>
    <ligand>
        <name>NADP(+)</name>
        <dbReference type="ChEBI" id="CHEBI:58349"/>
    </ligand>
</feature>
<gene>
    <name evidence="8" type="primary">aroE</name>
    <name evidence="12" type="ORF">E6H02_08780</name>
</gene>
<dbReference type="InterPro" id="IPR013708">
    <property type="entry name" value="Shikimate_DH-bd_N"/>
</dbReference>
<keyword evidence="3 8" id="KW-0028">Amino-acid biosynthesis</keyword>
<dbReference type="SUPFAM" id="SSF51735">
    <property type="entry name" value="NAD(P)-binding Rossmann-fold domains"/>
    <property type="match status" value="1"/>
</dbReference>
<feature type="domain" description="Shikimate dehydrogenase substrate binding N-terminal" evidence="10">
    <location>
        <begin position="46"/>
        <end position="128"/>
    </location>
</feature>
<comment type="caution">
    <text evidence="8">Lacks conserved residue(s) required for the propagation of feature annotation.</text>
</comment>
<comment type="similarity">
    <text evidence="8">Belongs to the shikimate dehydrogenase family.</text>
</comment>
<comment type="function">
    <text evidence="8">Involved in the biosynthesis of the chorismate, which leads to the biosynthesis of aromatic amino acids. Catalyzes the reversible NADPH linked reduction of 3-dehydroshikimate (DHSA) to yield shikimate (SA).</text>
</comment>
<dbReference type="Proteomes" id="UP000320393">
    <property type="component" value="Unassembled WGS sequence"/>
</dbReference>
<evidence type="ECO:0000256" key="5">
    <source>
        <dbReference type="ARBA" id="ARBA00023002"/>
    </source>
</evidence>
<comment type="caution">
    <text evidence="12">The sequence shown here is derived from an EMBL/GenBank/DDBJ whole genome shotgun (WGS) entry which is preliminary data.</text>
</comment>
<feature type="binding site" evidence="8">
    <location>
        <begin position="166"/>
        <end position="170"/>
    </location>
    <ligand>
        <name>NADP(+)</name>
        <dbReference type="ChEBI" id="CHEBI:58349"/>
    </ligand>
</feature>
<dbReference type="InterPro" id="IPR046346">
    <property type="entry name" value="Aminoacid_DH-like_N_sf"/>
</dbReference>
<dbReference type="GO" id="GO:0009423">
    <property type="term" value="P:chorismate biosynthetic process"/>
    <property type="evidence" value="ECO:0007669"/>
    <property type="project" value="UniProtKB-UniRule"/>
</dbReference>
<dbReference type="SUPFAM" id="SSF53223">
    <property type="entry name" value="Aminoacid dehydrogenase-like, N-terminal domain"/>
    <property type="match status" value="1"/>
</dbReference>
<evidence type="ECO:0000313" key="13">
    <source>
        <dbReference type="Proteomes" id="UP000320393"/>
    </source>
</evidence>
<feature type="binding site" evidence="8">
    <location>
        <position position="292"/>
    </location>
    <ligand>
        <name>shikimate</name>
        <dbReference type="ChEBI" id="CHEBI:36208"/>
    </ligand>
</feature>
<dbReference type="InterPro" id="IPR036291">
    <property type="entry name" value="NAD(P)-bd_dom_sf"/>
</dbReference>
<evidence type="ECO:0000256" key="7">
    <source>
        <dbReference type="ARBA" id="ARBA00049442"/>
    </source>
</evidence>
<dbReference type="Pfam" id="PF08501">
    <property type="entry name" value="Shikimate_dh_N"/>
    <property type="match status" value="1"/>
</dbReference>
<comment type="pathway">
    <text evidence="1 8">Metabolic intermediate biosynthesis; chorismate biosynthesis; chorismate from D-erythrose 4-phosphate and phosphoenolpyruvate: step 4/7.</text>
</comment>
<dbReference type="PANTHER" id="PTHR21089:SF1">
    <property type="entry name" value="BIFUNCTIONAL 3-DEHYDROQUINATE DEHYDRATASE_SHIKIMATE DEHYDROGENASE, CHLOROPLASTIC"/>
    <property type="match status" value="1"/>
</dbReference>
<dbReference type="GO" id="GO:0008652">
    <property type="term" value="P:amino acid biosynthetic process"/>
    <property type="evidence" value="ECO:0007669"/>
    <property type="project" value="UniProtKB-KW"/>
</dbReference>
<evidence type="ECO:0000256" key="4">
    <source>
        <dbReference type="ARBA" id="ARBA00022857"/>
    </source>
</evidence>
<feature type="domain" description="SDH C-terminal" evidence="11">
    <location>
        <begin position="285"/>
        <end position="314"/>
    </location>
</feature>
<evidence type="ECO:0000256" key="1">
    <source>
        <dbReference type="ARBA" id="ARBA00004871"/>
    </source>
</evidence>
<feature type="binding site" evidence="8">
    <location>
        <position position="285"/>
    </location>
    <ligand>
        <name>NADP(+)</name>
        <dbReference type="ChEBI" id="CHEBI:58349"/>
    </ligand>
</feature>
<dbReference type="CDD" id="cd01065">
    <property type="entry name" value="NAD_bind_Shikimate_DH"/>
    <property type="match status" value="1"/>
</dbReference>
<dbReference type="UniPathway" id="UPA00053">
    <property type="reaction ID" value="UER00087"/>
</dbReference>
<dbReference type="EC" id="1.1.1.25" evidence="2 8"/>
<comment type="catalytic activity">
    <reaction evidence="7 8">
        <text>shikimate + NADP(+) = 3-dehydroshikimate + NADPH + H(+)</text>
        <dbReference type="Rhea" id="RHEA:17737"/>
        <dbReference type="ChEBI" id="CHEBI:15378"/>
        <dbReference type="ChEBI" id="CHEBI:16630"/>
        <dbReference type="ChEBI" id="CHEBI:36208"/>
        <dbReference type="ChEBI" id="CHEBI:57783"/>
        <dbReference type="ChEBI" id="CHEBI:58349"/>
        <dbReference type="EC" id="1.1.1.25"/>
    </reaction>
</comment>
<dbReference type="InterPro" id="IPR022893">
    <property type="entry name" value="Shikimate_DH_fam"/>
</dbReference>
<dbReference type="HAMAP" id="MF_00222">
    <property type="entry name" value="Shikimate_DH_AroE"/>
    <property type="match status" value="1"/>
</dbReference>
<keyword evidence="5 8" id="KW-0560">Oxidoreductase</keyword>
<reference evidence="12 13" key="1">
    <citation type="journal article" date="2019" name="Nat. Microbiol.">
        <title>Mediterranean grassland soil C-N compound turnover is dependent on rainfall and depth, and is mediated by genomically divergent microorganisms.</title>
        <authorList>
            <person name="Diamond S."/>
            <person name="Andeer P.F."/>
            <person name="Li Z."/>
            <person name="Crits-Christoph A."/>
            <person name="Burstein D."/>
            <person name="Anantharaman K."/>
            <person name="Lane K.R."/>
            <person name="Thomas B.C."/>
            <person name="Pan C."/>
            <person name="Northen T.R."/>
            <person name="Banfield J.F."/>
        </authorList>
    </citation>
    <scope>NUCLEOTIDE SEQUENCE [LARGE SCALE GENOMIC DNA]</scope>
    <source>
        <strain evidence="12">NP_5</strain>
    </source>
</reference>
<dbReference type="GO" id="GO:0050661">
    <property type="term" value="F:NADP binding"/>
    <property type="evidence" value="ECO:0007669"/>
    <property type="project" value="InterPro"/>
</dbReference>
<name>A0A537LP04_9BACT</name>
<evidence type="ECO:0000256" key="2">
    <source>
        <dbReference type="ARBA" id="ARBA00012962"/>
    </source>
</evidence>
<dbReference type="GO" id="GO:0009073">
    <property type="term" value="P:aromatic amino acid family biosynthetic process"/>
    <property type="evidence" value="ECO:0007669"/>
    <property type="project" value="UniProtKB-KW"/>
</dbReference>
<dbReference type="EMBL" id="VBAM01000335">
    <property type="protein sequence ID" value="TMJ09733.1"/>
    <property type="molecule type" value="Genomic_DNA"/>
</dbReference>
<feature type="active site" description="Proton acceptor" evidence="8">
    <location>
        <position position="105"/>
    </location>
</feature>
<feature type="binding site" evidence="8">
    <location>
        <position position="101"/>
    </location>
    <ligand>
        <name>shikimate</name>
        <dbReference type="ChEBI" id="CHEBI:36208"/>
    </ligand>
</feature>
<dbReference type="Pfam" id="PF01488">
    <property type="entry name" value="Shikimate_DH"/>
    <property type="match status" value="1"/>
</dbReference>
<dbReference type="GO" id="GO:0004764">
    <property type="term" value="F:shikimate 3-dehydrogenase (NADP+) activity"/>
    <property type="evidence" value="ECO:0007669"/>
    <property type="project" value="UniProtKB-UniRule"/>
</dbReference>
<proteinExistence type="inferred from homology"/>
<evidence type="ECO:0000259" key="9">
    <source>
        <dbReference type="Pfam" id="PF01488"/>
    </source>
</evidence>
<feature type="binding site" evidence="8">
    <location>
        <position position="264"/>
    </location>
    <ligand>
        <name>shikimate</name>
        <dbReference type="ChEBI" id="CHEBI:36208"/>
    </ligand>
</feature>
<organism evidence="12 13">
    <name type="scientific">Candidatus Segetimicrobium genomatis</name>
    <dbReference type="NCBI Taxonomy" id="2569760"/>
    <lineage>
        <taxon>Bacteria</taxon>
        <taxon>Bacillati</taxon>
        <taxon>Candidatus Sysuimicrobiota</taxon>
        <taxon>Candidatus Sysuimicrobiia</taxon>
        <taxon>Candidatus Sysuimicrobiales</taxon>
        <taxon>Candidatus Segetimicrobiaceae</taxon>
        <taxon>Candidatus Segetimicrobium</taxon>
    </lineage>
</organism>
<dbReference type="InterPro" id="IPR006151">
    <property type="entry name" value="Shikm_DH/Glu-tRNA_Rdtase"/>
</dbReference>